<dbReference type="GO" id="GO:0003723">
    <property type="term" value="F:RNA binding"/>
    <property type="evidence" value="ECO:0007669"/>
    <property type="project" value="UniProtKB-UniRule"/>
</dbReference>
<dbReference type="AlphaFoldDB" id="A0A5P9CLT1"/>
<sequence>MALKWYFSTLKVKKIGRVMNLSTKQKQHLKGLAHGLKPVVLMGANGLTEAVLAEIEIALNHHELIKVKIASEDRETKNLIVEAIVRETGAENVQVIGKTLVLYKQSDDRKIELPRK</sequence>
<dbReference type="InterPro" id="IPR001890">
    <property type="entry name" value="RNA-binding_CRM"/>
</dbReference>
<dbReference type="InterPro" id="IPR051925">
    <property type="entry name" value="RNA-binding_domain"/>
</dbReference>
<dbReference type="InterPro" id="IPR035920">
    <property type="entry name" value="YhbY-like_sf"/>
</dbReference>
<protein>
    <submittedName>
        <fullName evidence="4">RNA-binding protein YhbY</fullName>
    </submittedName>
</protein>
<organism evidence="4 5">
    <name type="scientific">Vibrio aquimaris</name>
    <dbReference type="NCBI Taxonomy" id="2587862"/>
    <lineage>
        <taxon>Bacteria</taxon>
        <taxon>Pseudomonadati</taxon>
        <taxon>Pseudomonadota</taxon>
        <taxon>Gammaproteobacteria</taxon>
        <taxon>Vibrionales</taxon>
        <taxon>Vibrionaceae</taxon>
        <taxon>Vibrio</taxon>
    </lineage>
</organism>
<dbReference type="Proteomes" id="UP000326936">
    <property type="component" value="Chromosome"/>
</dbReference>
<dbReference type="InterPro" id="IPR017924">
    <property type="entry name" value="RNA-binding_YhbY"/>
</dbReference>
<dbReference type="NCBIfam" id="NF007669">
    <property type="entry name" value="PRK10343.1"/>
    <property type="match status" value="1"/>
</dbReference>
<evidence type="ECO:0000259" key="3">
    <source>
        <dbReference type="PROSITE" id="PS51295"/>
    </source>
</evidence>
<dbReference type="PROSITE" id="PS51295">
    <property type="entry name" value="CRM"/>
    <property type="match status" value="1"/>
</dbReference>
<evidence type="ECO:0000313" key="4">
    <source>
        <dbReference type="EMBL" id="QFT27170.1"/>
    </source>
</evidence>
<dbReference type="KEGG" id="vaq:FIV01_12090"/>
<reference evidence="4 5" key="1">
    <citation type="submission" date="2019-10" db="EMBL/GenBank/DDBJ databases">
        <title>Complete genome sequence of Vibrio sp. strain THAF100, isolated from non-filtered water from the water column of tank 6 of a marine aquarium containing stony-coral fragments. Water maintained at 26 degree C.</title>
        <authorList>
            <person name="Ruckert C."/>
            <person name="Franco A."/>
            <person name="Kalinowski J."/>
            <person name="Glaeser S."/>
        </authorList>
    </citation>
    <scope>NUCLEOTIDE SEQUENCE [LARGE SCALE GENOMIC DNA]</scope>
    <source>
        <strain evidence="4 5">THAF100</strain>
    </source>
</reference>
<keyword evidence="1 2" id="KW-0694">RNA-binding</keyword>
<dbReference type="SMART" id="SM01103">
    <property type="entry name" value="CRS1_YhbY"/>
    <property type="match status" value="1"/>
</dbReference>
<evidence type="ECO:0000313" key="5">
    <source>
        <dbReference type="Proteomes" id="UP000326936"/>
    </source>
</evidence>
<name>A0A5P9CLT1_9VIBR</name>
<evidence type="ECO:0000256" key="2">
    <source>
        <dbReference type="PROSITE-ProRule" id="PRU00626"/>
    </source>
</evidence>
<gene>
    <name evidence="4" type="primary">yhbY</name>
    <name evidence="4" type="ORF">FIV01_12090</name>
</gene>
<keyword evidence="5" id="KW-1185">Reference proteome</keyword>
<dbReference type="Pfam" id="PF01985">
    <property type="entry name" value="CRS1_YhbY"/>
    <property type="match status" value="1"/>
</dbReference>
<dbReference type="Gene3D" id="3.30.110.60">
    <property type="entry name" value="YhbY-like"/>
    <property type="match status" value="1"/>
</dbReference>
<feature type="domain" description="CRM" evidence="3">
    <location>
        <begin position="19"/>
        <end position="115"/>
    </location>
</feature>
<dbReference type="PANTHER" id="PTHR40065:SF3">
    <property type="entry name" value="RNA-BINDING PROTEIN YHBY"/>
    <property type="match status" value="1"/>
</dbReference>
<evidence type="ECO:0000256" key="1">
    <source>
        <dbReference type="ARBA" id="ARBA00022884"/>
    </source>
</evidence>
<dbReference type="PANTHER" id="PTHR40065">
    <property type="entry name" value="RNA-BINDING PROTEIN YHBY"/>
    <property type="match status" value="1"/>
</dbReference>
<dbReference type="EMBL" id="CP045350">
    <property type="protein sequence ID" value="QFT27170.1"/>
    <property type="molecule type" value="Genomic_DNA"/>
</dbReference>
<dbReference type="SUPFAM" id="SSF75471">
    <property type="entry name" value="YhbY-like"/>
    <property type="match status" value="1"/>
</dbReference>
<proteinExistence type="predicted"/>
<accession>A0A5P9CLT1</accession>
<dbReference type="NCBIfam" id="TIGR00253">
    <property type="entry name" value="RNA_bind_YhbY"/>
    <property type="match status" value="1"/>
</dbReference>